<dbReference type="InterPro" id="IPR009057">
    <property type="entry name" value="Homeodomain-like_sf"/>
</dbReference>
<organism evidence="4 5">
    <name type="scientific">Mycobacterium heckeshornense</name>
    <dbReference type="NCBI Taxonomy" id="110505"/>
    <lineage>
        <taxon>Bacteria</taxon>
        <taxon>Bacillati</taxon>
        <taxon>Actinomycetota</taxon>
        <taxon>Actinomycetes</taxon>
        <taxon>Mycobacteriales</taxon>
        <taxon>Mycobacteriaceae</taxon>
        <taxon>Mycobacterium</taxon>
    </lineage>
</organism>
<dbReference type="SUPFAM" id="SSF48498">
    <property type="entry name" value="Tetracyclin repressor-like, C-terminal domain"/>
    <property type="match status" value="1"/>
</dbReference>
<proteinExistence type="predicted"/>
<dbReference type="GO" id="GO:0003700">
    <property type="term" value="F:DNA-binding transcription factor activity"/>
    <property type="evidence" value="ECO:0007669"/>
    <property type="project" value="TreeGrafter"/>
</dbReference>
<dbReference type="Gene3D" id="1.10.10.60">
    <property type="entry name" value="Homeodomain-like"/>
    <property type="match status" value="1"/>
</dbReference>
<evidence type="ECO:0000256" key="2">
    <source>
        <dbReference type="ARBA" id="ARBA00023125"/>
    </source>
</evidence>
<dbReference type="InterPro" id="IPR050109">
    <property type="entry name" value="HTH-type_TetR-like_transc_reg"/>
</dbReference>
<evidence type="ECO:0000313" key="5">
    <source>
        <dbReference type="Proteomes" id="UP000595446"/>
    </source>
</evidence>
<keyword evidence="3" id="KW-0804">Transcription</keyword>
<dbReference type="PANTHER" id="PTHR30055:SF149">
    <property type="entry name" value="TETR-FAMILY TRANSCRIPTIONAL REGULATOR"/>
    <property type="match status" value="1"/>
</dbReference>
<dbReference type="AlphaFoldDB" id="A0A7R7U0Y4"/>
<accession>A0A7R7U0Y4</accession>
<evidence type="ECO:0000313" key="4">
    <source>
        <dbReference type="EMBL" id="BCO38029.1"/>
    </source>
</evidence>
<dbReference type="PRINTS" id="PR00455">
    <property type="entry name" value="HTHTETR"/>
</dbReference>
<dbReference type="EMBL" id="AP024237">
    <property type="protein sequence ID" value="BCO38029.1"/>
    <property type="molecule type" value="Genomic_DNA"/>
</dbReference>
<dbReference type="Pfam" id="PF00440">
    <property type="entry name" value="TetR_N"/>
    <property type="match status" value="1"/>
</dbReference>
<keyword evidence="5" id="KW-1185">Reference proteome</keyword>
<name>A0A7R7U0Y4_9MYCO</name>
<protein>
    <submittedName>
        <fullName evidence="4">Putative HTH-type transcriptional regulator</fullName>
    </submittedName>
</protein>
<evidence type="ECO:0000256" key="1">
    <source>
        <dbReference type="ARBA" id="ARBA00023015"/>
    </source>
</evidence>
<dbReference type="SUPFAM" id="SSF46689">
    <property type="entry name" value="Homeodomain-like"/>
    <property type="match status" value="1"/>
</dbReference>
<dbReference type="InterPro" id="IPR023772">
    <property type="entry name" value="DNA-bd_HTH_TetR-type_CS"/>
</dbReference>
<dbReference type="Proteomes" id="UP000595446">
    <property type="component" value="Chromosome"/>
</dbReference>
<dbReference type="InterPro" id="IPR001647">
    <property type="entry name" value="HTH_TetR"/>
</dbReference>
<dbReference type="PROSITE" id="PS01081">
    <property type="entry name" value="HTH_TETR_1"/>
    <property type="match status" value="1"/>
</dbReference>
<dbReference type="GO" id="GO:0000976">
    <property type="term" value="F:transcription cis-regulatory region binding"/>
    <property type="evidence" value="ECO:0007669"/>
    <property type="project" value="TreeGrafter"/>
</dbReference>
<sequence>MGAVTQIADPAEAPTPWSPRETELLAVTLQLLQEHGYDRLTVDAVAATARASKATVYRRWPSKAELVLAAFIEGIRQVAVAPETGTLRGDLLRLGEVICRQAAQHATTIRAVLVEASRNRALNDVMQHEFLDQRKALIRHVLQQAVDRGEIDAAAISDELWDLLPGYLIFRSIIPGRPPTPQTVQALVDDVIIPSLTRPIG</sequence>
<dbReference type="PROSITE" id="PS50977">
    <property type="entry name" value="HTH_TETR_2"/>
    <property type="match status" value="1"/>
</dbReference>
<keyword evidence="2" id="KW-0238">DNA-binding</keyword>
<dbReference type="InterPro" id="IPR011075">
    <property type="entry name" value="TetR_C"/>
</dbReference>
<reference evidence="4 5" key="1">
    <citation type="submission" date="2020-12" db="EMBL/GenBank/DDBJ databases">
        <title>Complete genome sequence of Mycobacterium heckeshornense JCM 15655T, closely related to a pathogenic non-tuberculous mycobacterial species Mycobacterium xenopi.</title>
        <authorList>
            <person name="Yoshida M."/>
            <person name="Fukano H."/>
            <person name="Asakura T."/>
            <person name="Suzuki M."/>
            <person name="Hoshino Y."/>
        </authorList>
    </citation>
    <scope>NUCLEOTIDE SEQUENCE [LARGE SCALE GENOMIC DNA]</scope>
    <source>
        <strain evidence="4 5">JCM 15655</strain>
    </source>
</reference>
<dbReference type="Pfam" id="PF16859">
    <property type="entry name" value="TetR_C_11"/>
    <property type="match status" value="1"/>
</dbReference>
<keyword evidence="1" id="KW-0805">Transcription regulation</keyword>
<dbReference type="InterPro" id="IPR036271">
    <property type="entry name" value="Tet_transcr_reg_TetR-rel_C_sf"/>
</dbReference>
<evidence type="ECO:0000256" key="3">
    <source>
        <dbReference type="ARBA" id="ARBA00023163"/>
    </source>
</evidence>
<gene>
    <name evidence="4" type="ORF">MHEC_44620</name>
</gene>
<dbReference type="Gene3D" id="1.10.357.10">
    <property type="entry name" value="Tetracycline Repressor, domain 2"/>
    <property type="match status" value="1"/>
</dbReference>
<dbReference type="PANTHER" id="PTHR30055">
    <property type="entry name" value="HTH-TYPE TRANSCRIPTIONAL REGULATOR RUTR"/>
    <property type="match status" value="1"/>
</dbReference>